<dbReference type="AlphaFoldDB" id="A0A5D3BHJ9"/>
<feature type="domain" description="DUF4216" evidence="1">
    <location>
        <begin position="93"/>
        <end position="142"/>
    </location>
</feature>
<accession>A0A5D3BHJ9</accession>
<reference evidence="2 3" key="1">
    <citation type="submission" date="2019-08" db="EMBL/GenBank/DDBJ databases">
        <title>Draft genome sequences of two oriental melons (Cucumis melo L. var makuwa).</title>
        <authorList>
            <person name="Kwon S.-Y."/>
        </authorList>
    </citation>
    <scope>NUCLEOTIDE SEQUENCE [LARGE SCALE GENOMIC DNA]</scope>
    <source>
        <strain evidence="3">cv. Chang Bougi</strain>
        <tissue evidence="2">Leaf</tissue>
    </source>
</reference>
<dbReference type="Pfam" id="PF13952">
    <property type="entry name" value="DUF4216"/>
    <property type="match status" value="1"/>
</dbReference>
<proteinExistence type="predicted"/>
<organism evidence="2 3">
    <name type="scientific">Cucumis melo var. makuwa</name>
    <name type="common">Oriental melon</name>
    <dbReference type="NCBI Taxonomy" id="1194695"/>
    <lineage>
        <taxon>Eukaryota</taxon>
        <taxon>Viridiplantae</taxon>
        <taxon>Streptophyta</taxon>
        <taxon>Embryophyta</taxon>
        <taxon>Tracheophyta</taxon>
        <taxon>Spermatophyta</taxon>
        <taxon>Magnoliopsida</taxon>
        <taxon>eudicotyledons</taxon>
        <taxon>Gunneridae</taxon>
        <taxon>Pentapetalae</taxon>
        <taxon>rosids</taxon>
        <taxon>fabids</taxon>
        <taxon>Cucurbitales</taxon>
        <taxon>Cucurbitaceae</taxon>
        <taxon>Benincaseae</taxon>
        <taxon>Cucumis</taxon>
    </lineage>
</organism>
<name>A0A5D3BHJ9_CUCMM</name>
<evidence type="ECO:0000313" key="2">
    <source>
        <dbReference type="EMBL" id="TYJ97658.1"/>
    </source>
</evidence>
<dbReference type="PANTHER" id="PTHR48258:SF9">
    <property type="entry name" value="OS01G0348150 PROTEIN"/>
    <property type="match status" value="1"/>
</dbReference>
<dbReference type="Proteomes" id="UP000321947">
    <property type="component" value="Unassembled WGS sequence"/>
</dbReference>
<dbReference type="EMBL" id="SSTD01018651">
    <property type="protein sequence ID" value="TYJ97658.1"/>
    <property type="molecule type" value="Genomic_DNA"/>
</dbReference>
<dbReference type="InterPro" id="IPR025312">
    <property type="entry name" value="DUF4216"/>
</dbReference>
<gene>
    <name evidence="2" type="ORF">E5676_scaffold37G00210</name>
</gene>
<protein>
    <submittedName>
        <fullName evidence="2">Transposase</fullName>
    </submittedName>
</protein>
<evidence type="ECO:0000259" key="1">
    <source>
        <dbReference type="Pfam" id="PF13952"/>
    </source>
</evidence>
<comment type="caution">
    <text evidence="2">The sequence shown here is derived from an EMBL/GenBank/DDBJ whole genome shotgun (WGS) entry which is preliminary data.</text>
</comment>
<sequence length="430" mass="47956">MREIQEGQVVSRTIRWIAHGPSSREQVVMIYEGYNVNGICYNTKPCDDNKMVQNSGVMFVASTMHVASVKDKNPIIANMSFYGVIQGIWEERYNSFMVTQLRCDWIDTKNGVRVDDLGFTLVDLNCIGHYSNSFILASQARQNELGDTSLNCPTILECPTDMTKEDEEIPYVRVDCEGTWGTFNSKLEDQIFNFDVHTSISVSVVVVRLRLHRRTLQLHHLRLRRRNLTAPAVAAASISDLLSVLSNYGSAGRLCLYYKQHLLLRVPSGATHKVQGIKELTFKFSGSAAGLLGDSFPFLGVDSIEGHNRVSGKGSSTTRPRSEAGNVVVHRGLHVRAQRGADRREAGRTREGHMDASGFLIASAMYFWTITYQTMTLGKQARLEVGCSSVLSTMGVVNKGKGTRGPTRMFEITWVSCSGHKRVVEYNELD</sequence>
<dbReference type="PANTHER" id="PTHR48258">
    <property type="entry name" value="DUF4218 DOMAIN-CONTAINING PROTEIN-RELATED"/>
    <property type="match status" value="1"/>
</dbReference>
<evidence type="ECO:0000313" key="3">
    <source>
        <dbReference type="Proteomes" id="UP000321947"/>
    </source>
</evidence>